<evidence type="ECO:0000256" key="1">
    <source>
        <dbReference type="SAM" id="SignalP"/>
    </source>
</evidence>
<keyword evidence="8" id="KW-1185">Reference proteome</keyword>
<protein>
    <recommendedName>
        <fullName evidence="9">EGF-like domain-containing protein</fullName>
    </recommendedName>
</protein>
<dbReference type="EMBL" id="RCMG01000820">
    <property type="protein sequence ID" value="KAG2846153.1"/>
    <property type="molecule type" value="Genomic_DNA"/>
</dbReference>
<dbReference type="Proteomes" id="UP000736787">
    <property type="component" value="Unassembled WGS sequence"/>
</dbReference>
<evidence type="ECO:0000313" key="2">
    <source>
        <dbReference type="EMBL" id="KAG2846153.1"/>
    </source>
</evidence>
<dbReference type="EMBL" id="RCMV01000828">
    <property type="protein sequence ID" value="KAG3212511.1"/>
    <property type="molecule type" value="Genomic_DNA"/>
</dbReference>
<keyword evidence="1" id="KW-0732">Signal</keyword>
<comment type="caution">
    <text evidence="7">The sequence shown here is derived from an EMBL/GenBank/DDBJ whole genome shotgun (WGS) entry which is preliminary data.</text>
</comment>
<dbReference type="EMBL" id="RCMK01000828">
    <property type="protein sequence ID" value="KAG2910883.1"/>
    <property type="molecule type" value="Genomic_DNA"/>
</dbReference>
<evidence type="ECO:0000313" key="8">
    <source>
        <dbReference type="Proteomes" id="UP000251314"/>
    </source>
</evidence>
<proteinExistence type="predicted"/>
<sequence>MKTYQLLVLLLLALIATSSKSLLHRRVLYDEPGPETKIFTSYDALREVPARLHHADSAQTSLFASVLVAPGASSLAQSEHQKSAPPSTHVAYNCTSTSSIWNLQQDPNVLKLENFETLSGEITAVATIWVVDCDEILRSSVVVGNSFFGAAFASPTTYFYVVNSVVLGTSESRDTSRKSTCRVRLEMTQATFAQVYPDCRIKFHSTDIANLIQTESVEAAALMENRRKLTASSFEFVKDSTCNSDCGEEGETGEIDVDKCWAKGNGKWTDVQCKLQFYAQNRLCTTECGYQGDDETLPPNQCYECSSSDGSCDSGYNSTDDGCCRVLECEVLDDTTITSPGVLSWNLENDGLTVSNSSYSIFETGNCSNISDPSANCCRITCENCFLNVSIASMVADVEIVDASLDEAIEMGLSGNANLEVALYAPNGCVLDETTQLKKDSFTIPLGETGISIEIAMGLDLRRKLSLQPHGSIATIGATADLQSLTVGSLRSESFYDVQITNNISSKLAQSSIDLEMELELVPSFQASLSLLKGLARVSVKAEFLVFLELNSTFKFPDPFPGLTSEFLDDSSLWHGGNCQLPHYMEYNCNAGYGEVNISIPLSAKIPAIGNKTTELDIVSSSSRSSFSLFSGCVATAYDAEILLSTAIDTVSSLSDEHKQALKTILVWTLGMTDIDQDFVNITSVSTTTGEIYITLSVPPSLGDIYPNAADFASEVYQRARNETFTTLVSNYVGVNIGAQCGGNWWGVQCDQACSTQNCTSENVTCNAVDGTILSCGSCKAGYWGAACENACQVPDECTNARCNQVTGAEEECVACDDEGSCSDTSSALDTMLSNAAVLGLIGISVFVLF</sequence>
<dbReference type="Proteomes" id="UP000774804">
    <property type="component" value="Unassembled WGS sequence"/>
</dbReference>
<reference evidence="7 8" key="1">
    <citation type="submission" date="2018-01" db="EMBL/GenBank/DDBJ databases">
        <title>Draft genome of the strawberry crown rot pathogen Phytophthora cactorum.</title>
        <authorList>
            <person name="Armitage A.D."/>
            <person name="Lysoe E."/>
            <person name="Nellist C.F."/>
            <person name="Harrison R.J."/>
            <person name="Brurberg M.B."/>
        </authorList>
    </citation>
    <scope>NUCLEOTIDE SEQUENCE [LARGE SCALE GENOMIC DNA]</scope>
    <source>
        <strain evidence="7 8">10300</strain>
    </source>
</reference>
<dbReference type="Proteomes" id="UP000251314">
    <property type="component" value="Unassembled WGS sequence"/>
</dbReference>
<dbReference type="Proteomes" id="UP000760860">
    <property type="component" value="Unassembled WGS sequence"/>
</dbReference>
<organism evidence="7 8">
    <name type="scientific">Phytophthora cactorum</name>
    <dbReference type="NCBI Taxonomy" id="29920"/>
    <lineage>
        <taxon>Eukaryota</taxon>
        <taxon>Sar</taxon>
        <taxon>Stramenopiles</taxon>
        <taxon>Oomycota</taxon>
        <taxon>Peronosporomycetes</taxon>
        <taxon>Peronosporales</taxon>
        <taxon>Peronosporaceae</taxon>
        <taxon>Phytophthora</taxon>
    </lineage>
</organism>
<evidence type="ECO:0000313" key="3">
    <source>
        <dbReference type="EMBL" id="KAG2896487.1"/>
    </source>
</evidence>
<evidence type="ECO:0000313" key="4">
    <source>
        <dbReference type="EMBL" id="KAG2910883.1"/>
    </source>
</evidence>
<name>A0A329RT11_9STRA</name>
<reference evidence="2" key="2">
    <citation type="submission" date="2018-10" db="EMBL/GenBank/DDBJ databases">
        <title>Effector identification in a new, highly contiguous assembly of the strawberry crown rot pathogen Phytophthora cactorum.</title>
        <authorList>
            <person name="Armitage A.D."/>
            <person name="Nellist C.F."/>
            <person name="Bates H."/>
            <person name="Vickerstaff R.J."/>
            <person name="Harrison R.J."/>
        </authorList>
    </citation>
    <scope>NUCLEOTIDE SEQUENCE</scope>
    <source>
        <strain evidence="2">15-7</strain>
        <strain evidence="3">4032</strain>
        <strain evidence="4">4040</strain>
        <strain evidence="5">P415</strain>
        <strain evidence="6">P421</strain>
    </source>
</reference>
<dbReference type="Proteomes" id="UP000697107">
    <property type="component" value="Unassembled WGS sequence"/>
</dbReference>
<feature type="signal peptide" evidence="1">
    <location>
        <begin position="1"/>
        <end position="21"/>
    </location>
</feature>
<dbReference type="VEuPathDB" id="FungiDB:PC110_g16194"/>
<dbReference type="AlphaFoldDB" id="A0A329RT11"/>
<dbReference type="EMBL" id="RCMI01000836">
    <property type="protein sequence ID" value="KAG2896487.1"/>
    <property type="molecule type" value="Genomic_DNA"/>
</dbReference>
<evidence type="ECO:0000313" key="5">
    <source>
        <dbReference type="EMBL" id="KAG2969121.1"/>
    </source>
</evidence>
<gene>
    <name evidence="7" type="ORF">PC110_g16194</name>
    <name evidence="2" type="ORF">PC113_g18043</name>
    <name evidence="3" type="ORF">PC115_g17510</name>
    <name evidence="4" type="ORF">PC117_g19277</name>
    <name evidence="5" type="ORF">PC118_g17619</name>
    <name evidence="6" type="ORF">PC129_g16528</name>
</gene>
<dbReference type="EMBL" id="MJFZ01000566">
    <property type="protein sequence ID" value="RAW27410.1"/>
    <property type="molecule type" value="Genomic_DNA"/>
</dbReference>
<dbReference type="Proteomes" id="UP000735874">
    <property type="component" value="Unassembled WGS sequence"/>
</dbReference>
<evidence type="ECO:0000313" key="6">
    <source>
        <dbReference type="EMBL" id="KAG3212511.1"/>
    </source>
</evidence>
<feature type="chain" id="PRO_5040067773" description="EGF-like domain-containing protein" evidence="1">
    <location>
        <begin position="22"/>
        <end position="850"/>
    </location>
</feature>
<dbReference type="EMBL" id="RCML01000811">
    <property type="protein sequence ID" value="KAG2969121.1"/>
    <property type="molecule type" value="Genomic_DNA"/>
</dbReference>
<evidence type="ECO:0000313" key="7">
    <source>
        <dbReference type="EMBL" id="RAW27410.1"/>
    </source>
</evidence>
<accession>A0A329RT11</accession>
<dbReference type="OrthoDB" id="111838at2759"/>
<evidence type="ECO:0008006" key="9">
    <source>
        <dbReference type="Google" id="ProtNLM"/>
    </source>
</evidence>